<protein>
    <recommendedName>
        <fullName evidence="2">Activator of Hsp90 ATPase 1 family protein</fullName>
    </recommendedName>
</protein>
<accession>A0A381R630</accession>
<evidence type="ECO:0000313" key="1">
    <source>
        <dbReference type="EMBL" id="SUZ86328.1"/>
    </source>
</evidence>
<proteinExistence type="predicted"/>
<evidence type="ECO:0008006" key="2">
    <source>
        <dbReference type="Google" id="ProtNLM"/>
    </source>
</evidence>
<dbReference type="EMBL" id="UINC01001675">
    <property type="protein sequence ID" value="SUZ86328.1"/>
    <property type="molecule type" value="Genomic_DNA"/>
</dbReference>
<dbReference type="InterPro" id="IPR023393">
    <property type="entry name" value="START-like_dom_sf"/>
</dbReference>
<reference evidence="1" key="1">
    <citation type="submission" date="2018-05" db="EMBL/GenBank/DDBJ databases">
        <authorList>
            <person name="Lanie J.A."/>
            <person name="Ng W.-L."/>
            <person name="Kazmierczak K.M."/>
            <person name="Andrzejewski T.M."/>
            <person name="Davidsen T.M."/>
            <person name="Wayne K.J."/>
            <person name="Tettelin H."/>
            <person name="Glass J.I."/>
            <person name="Rusch D."/>
            <person name="Podicherti R."/>
            <person name="Tsui H.-C.T."/>
            <person name="Winkler M.E."/>
        </authorList>
    </citation>
    <scope>NUCLEOTIDE SEQUENCE</scope>
</reference>
<feature type="non-terminal residue" evidence="1">
    <location>
        <position position="115"/>
    </location>
</feature>
<gene>
    <name evidence="1" type="ORF">METZ01_LOCUS39182</name>
</gene>
<dbReference type="SUPFAM" id="SSF55961">
    <property type="entry name" value="Bet v1-like"/>
    <property type="match status" value="1"/>
</dbReference>
<dbReference type="Gene3D" id="3.30.530.20">
    <property type="match status" value="1"/>
</dbReference>
<dbReference type="AlphaFoldDB" id="A0A381R630"/>
<organism evidence="1">
    <name type="scientific">marine metagenome</name>
    <dbReference type="NCBI Taxonomy" id="408172"/>
    <lineage>
        <taxon>unclassified sequences</taxon>
        <taxon>metagenomes</taxon>
        <taxon>ecological metagenomes</taxon>
    </lineage>
</organism>
<sequence length="115" mass="12604">MARHNGISVEHSLLITATPSCVLEAFFDSRALATWWHTTQSVTVPEPLGVYAVEWNPTVYHDELLGQLGGSFHGTVMEYRPGFEFFVADAYWLPPQGNPLGPMALEVTCAVEGPA</sequence>
<name>A0A381R630_9ZZZZ</name>